<dbReference type="InterPro" id="IPR032805">
    <property type="entry name" value="Wax_synthase_dom"/>
</dbReference>
<name>A0A0B4UEL2_9HYPO</name>
<comment type="similarity">
    <text evidence="2">Belongs to the wax synthase family.</text>
</comment>
<dbReference type="GO" id="GO:0006629">
    <property type="term" value="P:lipid metabolic process"/>
    <property type="evidence" value="ECO:0007669"/>
    <property type="project" value="InterPro"/>
</dbReference>
<feature type="domain" description="Wax synthase" evidence="8">
    <location>
        <begin position="251"/>
        <end position="339"/>
    </location>
</feature>
<feature type="transmembrane region" description="Helical" evidence="7">
    <location>
        <begin position="332"/>
        <end position="356"/>
    </location>
</feature>
<feature type="transmembrane region" description="Helical" evidence="7">
    <location>
        <begin position="15"/>
        <end position="34"/>
    </location>
</feature>
<proteinExistence type="inferred from homology"/>
<evidence type="ECO:0000256" key="1">
    <source>
        <dbReference type="ARBA" id="ARBA00004141"/>
    </source>
</evidence>
<evidence type="ECO:0000256" key="5">
    <source>
        <dbReference type="ARBA" id="ARBA00022989"/>
    </source>
</evidence>
<feature type="transmembrane region" description="Helical" evidence="7">
    <location>
        <begin position="75"/>
        <end position="94"/>
    </location>
</feature>
<dbReference type="GO" id="GO:0008374">
    <property type="term" value="F:O-acyltransferase activity"/>
    <property type="evidence" value="ECO:0007669"/>
    <property type="project" value="InterPro"/>
</dbReference>
<evidence type="ECO:0000313" key="9">
    <source>
        <dbReference type="EMBL" id="AJC98144.1"/>
    </source>
</evidence>
<feature type="transmembrane region" description="Helical" evidence="7">
    <location>
        <begin position="377"/>
        <end position="396"/>
    </location>
</feature>
<feature type="transmembrane region" description="Helical" evidence="7">
    <location>
        <begin position="303"/>
        <end position="320"/>
    </location>
</feature>
<dbReference type="PANTHER" id="PTHR31595:SF27">
    <property type="entry name" value="WAX SYNTHASE DOMAIN-CONTAINING PROTEIN-RELATED"/>
    <property type="match status" value="1"/>
</dbReference>
<evidence type="ECO:0000256" key="4">
    <source>
        <dbReference type="ARBA" id="ARBA00022692"/>
    </source>
</evidence>
<evidence type="ECO:0000256" key="7">
    <source>
        <dbReference type="SAM" id="Phobius"/>
    </source>
</evidence>
<evidence type="ECO:0000256" key="6">
    <source>
        <dbReference type="ARBA" id="ARBA00023136"/>
    </source>
</evidence>
<gene>
    <name evidence="9" type="primary">Tri7</name>
</gene>
<keyword evidence="5 7" id="KW-1133">Transmembrane helix</keyword>
<keyword evidence="3 9" id="KW-0808">Transferase</keyword>
<organism evidence="9">
    <name type="scientific">Fusarium dactylidis</name>
    <dbReference type="NCBI Taxonomy" id="1571137"/>
    <lineage>
        <taxon>Eukaryota</taxon>
        <taxon>Fungi</taxon>
        <taxon>Dikarya</taxon>
        <taxon>Ascomycota</taxon>
        <taxon>Pezizomycotina</taxon>
        <taxon>Sordariomycetes</taxon>
        <taxon>Hypocreomycetidae</taxon>
        <taxon>Hypocreales</taxon>
        <taxon>Nectriaceae</taxon>
        <taxon>Fusarium</taxon>
    </lineage>
</organism>
<keyword evidence="4 7" id="KW-0812">Transmembrane</keyword>
<reference evidence="9" key="1">
    <citation type="journal article" date="2014" name="Mycologia">
        <title>Fusarium dactylidis sp. nov., a novel nivalenol toxin-producing species sister to F. pseudograminearum isolated from orchard grass (Dactylis glomerata) in Oregon and New Zealand.</title>
        <authorList>
            <person name="Aoki T."/>
            <person name="Vaughan M.M."/>
            <person name="McCormick S.P."/>
            <person name="Busman M."/>
            <person name="Ward T."/>
            <person name="Kelly A."/>
            <person name="O'Donnell K."/>
            <person name="Johnston P."/>
            <person name="Geiser D.M."/>
        </authorList>
    </citation>
    <scope>NUCLEOTIDE SEQUENCE</scope>
    <source>
        <strain evidence="9">NRRL 29380</strain>
    </source>
</reference>
<dbReference type="PANTHER" id="PTHR31595">
    <property type="entry name" value="LONG-CHAIN-ALCOHOL O-FATTY-ACYLTRANSFERASE 3-RELATED"/>
    <property type="match status" value="1"/>
</dbReference>
<evidence type="ECO:0000256" key="3">
    <source>
        <dbReference type="ARBA" id="ARBA00022679"/>
    </source>
</evidence>
<dbReference type="Pfam" id="PF13813">
    <property type="entry name" value="MBOAT_2"/>
    <property type="match status" value="1"/>
</dbReference>
<keyword evidence="6 7" id="KW-0472">Membrane</keyword>
<comment type="subcellular location">
    <subcellularLocation>
        <location evidence="1">Membrane</location>
        <topology evidence="1">Multi-pass membrane protein</topology>
    </subcellularLocation>
</comment>
<dbReference type="EMBL" id="KP057243">
    <property type="protein sequence ID" value="AJC98144.1"/>
    <property type="molecule type" value="Genomic_DNA"/>
</dbReference>
<dbReference type="GO" id="GO:0016020">
    <property type="term" value="C:membrane"/>
    <property type="evidence" value="ECO:0007669"/>
    <property type="project" value="UniProtKB-SubCell"/>
</dbReference>
<dbReference type="InterPro" id="IPR044851">
    <property type="entry name" value="Wax_synthase"/>
</dbReference>
<evidence type="ECO:0000259" key="8">
    <source>
        <dbReference type="Pfam" id="PF13813"/>
    </source>
</evidence>
<sequence length="441" mass="49849">MDTASKVEGFQTFNILYYLSTLLAVCTYSALIIISTSKAGPTSLVRYASPAIVLPVGKKLFQEAYGLSGSIGHRGFILGITAQIIIQCCNFLVLERLDTNDLAKKKVLRSSDGMVYKVYGVVCLIFNLRGIGTPWQAKHLCDHPRFYQHDKGREPTRAWFILRQSLTVAWQYLLLDIVYTTTMSTPKEDTQRLFAEGTEYMYLDANAEQWTVRFITGVIAWAIPGRVSIDLPGRVLSIFSVLLGFTTPQQWPPVFGSILDAYTIRGFWGTFWHQYFRRALTGVSNFICRDFLRLPRPSIVERYLNLSLVFLGSALVHIPVDWFSLPPPSKPPVLALAFFGSFIVGIIIEDTVQALWRRITGATNQDGDDGVPLWHKLVGYIWVAFWFMMVSPWYLYHNSRLPPDDTWFVPVSFMDTIGVDTAKKLLLASGVILRFAVGIEV</sequence>
<evidence type="ECO:0000256" key="2">
    <source>
        <dbReference type="ARBA" id="ARBA00007282"/>
    </source>
</evidence>
<dbReference type="AlphaFoldDB" id="A0A0B4UEL2"/>
<protein>
    <submittedName>
        <fullName evidence="9">3-acetyltrichothecene 4-O-acetyltransferase</fullName>
    </submittedName>
</protein>
<accession>A0A0B4UEL2</accession>